<gene>
    <name evidence="1" type="ORF">MTR67_025587</name>
</gene>
<dbReference type="EMBL" id="CP133617">
    <property type="protein sequence ID" value="WMV32202.1"/>
    <property type="molecule type" value="Genomic_DNA"/>
</dbReference>
<accession>A0AAF0QXF0</accession>
<proteinExistence type="predicted"/>
<evidence type="ECO:0000313" key="1">
    <source>
        <dbReference type="EMBL" id="WMV32202.1"/>
    </source>
</evidence>
<reference evidence="1" key="1">
    <citation type="submission" date="2023-08" db="EMBL/GenBank/DDBJ databases">
        <title>A de novo genome assembly of Solanum verrucosum Schlechtendal, a Mexican diploid species geographically isolated from the other diploid A-genome species in potato relatives.</title>
        <authorList>
            <person name="Hosaka K."/>
        </authorList>
    </citation>
    <scope>NUCLEOTIDE SEQUENCE</scope>
    <source>
        <tissue evidence="1">Young leaves</tissue>
    </source>
</reference>
<protein>
    <submittedName>
        <fullName evidence="1">Uncharacterized protein</fullName>
    </submittedName>
</protein>
<organism evidence="1 2">
    <name type="scientific">Solanum verrucosum</name>
    <dbReference type="NCBI Taxonomy" id="315347"/>
    <lineage>
        <taxon>Eukaryota</taxon>
        <taxon>Viridiplantae</taxon>
        <taxon>Streptophyta</taxon>
        <taxon>Embryophyta</taxon>
        <taxon>Tracheophyta</taxon>
        <taxon>Spermatophyta</taxon>
        <taxon>Magnoliopsida</taxon>
        <taxon>eudicotyledons</taxon>
        <taxon>Gunneridae</taxon>
        <taxon>Pentapetalae</taxon>
        <taxon>asterids</taxon>
        <taxon>lamiids</taxon>
        <taxon>Solanales</taxon>
        <taxon>Solanaceae</taxon>
        <taxon>Solanoideae</taxon>
        <taxon>Solaneae</taxon>
        <taxon>Solanum</taxon>
    </lineage>
</organism>
<keyword evidence="2" id="KW-1185">Reference proteome</keyword>
<name>A0AAF0QXF0_SOLVR</name>
<dbReference type="AlphaFoldDB" id="A0AAF0QXF0"/>
<sequence length="49" mass="5332">MGSSHLAGHIKRSATRKVADTEIHGKISAGMKHQQKLSALLGWSLERHA</sequence>
<evidence type="ECO:0000313" key="2">
    <source>
        <dbReference type="Proteomes" id="UP001234989"/>
    </source>
</evidence>
<dbReference type="Proteomes" id="UP001234989">
    <property type="component" value="Chromosome 6"/>
</dbReference>